<name>A0A1I2E3V4_9BACL</name>
<evidence type="ECO:0000313" key="7">
    <source>
        <dbReference type="EMBL" id="SFE87535.1"/>
    </source>
</evidence>
<dbReference type="InterPro" id="IPR039424">
    <property type="entry name" value="SBP_5"/>
</dbReference>
<feature type="domain" description="Solute-binding protein family 5" evidence="6">
    <location>
        <begin position="120"/>
        <end position="492"/>
    </location>
</feature>
<dbReference type="Pfam" id="PF00496">
    <property type="entry name" value="SBP_bac_5"/>
    <property type="match status" value="1"/>
</dbReference>
<evidence type="ECO:0000313" key="8">
    <source>
        <dbReference type="Proteomes" id="UP000198855"/>
    </source>
</evidence>
<accession>A0A1I2E3V4</accession>
<feature type="region of interest" description="Disordered" evidence="4">
    <location>
        <begin position="28"/>
        <end position="55"/>
    </location>
</feature>
<dbReference type="PROSITE" id="PS01040">
    <property type="entry name" value="SBP_BACTERIAL_5"/>
    <property type="match status" value="1"/>
</dbReference>
<dbReference type="GO" id="GO:0015833">
    <property type="term" value="P:peptide transport"/>
    <property type="evidence" value="ECO:0007669"/>
    <property type="project" value="TreeGrafter"/>
</dbReference>
<proteinExistence type="inferred from homology"/>
<dbReference type="PANTHER" id="PTHR30290">
    <property type="entry name" value="PERIPLASMIC BINDING COMPONENT OF ABC TRANSPORTER"/>
    <property type="match status" value="1"/>
</dbReference>
<evidence type="ECO:0000256" key="4">
    <source>
        <dbReference type="SAM" id="MobiDB-lite"/>
    </source>
</evidence>
<feature type="signal peptide" evidence="5">
    <location>
        <begin position="1"/>
        <end position="28"/>
    </location>
</feature>
<dbReference type="PIRSF" id="PIRSF002741">
    <property type="entry name" value="MppA"/>
    <property type="match status" value="1"/>
</dbReference>
<comment type="similarity">
    <text evidence="2">Belongs to the bacterial solute-binding protein 5 family.</text>
</comment>
<dbReference type="OrthoDB" id="9796817at2"/>
<feature type="compositionally biased region" description="Low complexity" evidence="4">
    <location>
        <begin position="36"/>
        <end position="55"/>
    </location>
</feature>
<dbReference type="GO" id="GO:1904680">
    <property type="term" value="F:peptide transmembrane transporter activity"/>
    <property type="evidence" value="ECO:0007669"/>
    <property type="project" value="TreeGrafter"/>
</dbReference>
<dbReference type="Gene3D" id="3.40.190.10">
    <property type="entry name" value="Periplasmic binding protein-like II"/>
    <property type="match status" value="1"/>
</dbReference>
<reference evidence="8" key="1">
    <citation type="submission" date="2016-10" db="EMBL/GenBank/DDBJ databases">
        <authorList>
            <person name="Varghese N."/>
            <person name="Submissions S."/>
        </authorList>
    </citation>
    <scope>NUCLEOTIDE SEQUENCE [LARGE SCALE GENOMIC DNA]</scope>
    <source>
        <strain evidence="8">CGMCC 1.10784</strain>
    </source>
</reference>
<dbReference type="InterPro" id="IPR030678">
    <property type="entry name" value="Peptide/Ni-bd"/>
</dbReference>
<dbReference type="Gene3D" id="3.90.76.10">
    <property type="entry name" value="Dipeptide-binding Protein, Domain 1"/>
    <property type="match status" value="1"/>
</dbReference>
<protein>
    <submittedName>
        <fullName evidence="7">Peptide/nickel transport system substrate-binding protein</fullName>
    </submittedName>
</protein>
<dbReference type="RefSeq" id="WP_091188568.1">
    <property type="nucleotide sequence ID" value="NZ_FOMT01000004.1"/>
</dbReference>
<gene>
    <name evidence="7" type="ORF">SAMN05216378_4416</name>
</gene>
<dbReference type="SUPFAM" id="SSF53850">
    <property type="entry name" value="Periplasmic binding protein-like II"/>
    <property type="match status" value="1"/>
</dbReference>
<dbReference type="AlphaFoldDB" id="A0A1I2E3V4"/>
<dbReference type="InterPro" id="IPR023765">
    <property type="entry name" value="SBP_5_CS"/>
</dbReference>
<dbReference type="PROSITE" id="PS51257">
    <property type="entry name" value="PROKAR_LIPOPROTEIN"/>
    <property type="match status" value="1"/>
</dbReference>
<dbReference type="InterPro" id="IPR000914">
    <property type="entry name" value="SBP_5_dom"/>
</dbReference>
<evidence type="ECO:0000256" key="2">
    <source>
        <dbReference type="ARBA" id="ARBA00005695"/>
    </source>
</evidence>
<comment type="subcellular location">
    <subcellularLocation>
        <location evidence="1">Cell membrane</location>
        <topology evidence="1">Lipid-anchor</topology>
    </subcellularLocation>
</comment>
<evidence type="ECO:0000256" key="3">
    <source>
        <dbReference type="ARBA" id="ARBA00022729"/>
    </source>
</evidence>
<dbReference type="GO" id="GO:0043190">
    <property type="term" value="C:ATP-binding cassette (ABC) transporter complex"/>
    <property type="evidence" value="ECO:0007669"/>
    <property type="project" value="InterPro"/>
</dbReference>
<dbReference type="STRING" id="1045775.SAMN05216378_4416"/>
<dbReference type="Gene3D" id="3.10.105.10">
    <property type="entry name" value="Dipeptide-binding Protein, Domain 3"/>
    <property type="match status" value="1"/>
</dbReference>
<evidence type="ECO:0000256" key="5">
    <source>
        <dbReference type="SAM" id="SignalP"/>
    </source>
</evidence>
<sequence>MKKLTLATTSVVLAGTLLLAACSNNGNEAPANSPTSGNSNVQAGGSNNSGSASQGLTDTILASDISKLPDQAEKRTDMIIVGLTDPSGAFTPYFQQSGYDGNVSSLLYTPLVTVDDEGVPQPGLAEKWEVSPDSLTYTFHLRKDLKFSDGSPLTSEDVAFTWTILNDKSYDGDSQVNTLGVKGSAAYKDGSATSIEGIKVTDPQTISVTLDKPNAAALVLLGSDVLSKAYYGKDYKQGNLDYMKQLSSKPLGTGPYKLEKFIPGQEVRFTANENYYGEKPKTKNFIYKTSEGDTWQYLETGEVDYASFSATTENIDKLKSLGFVNIVPYTPSTYSYLQLNFEHKALDDKKVRQALTYGLDRQSIYVDANQGAGVVANIPSSPISWAYTEDNINPYKFDTEKAKSLLDEAGWTVGAGGIREKDGEKLKIHYLGTKSKNTDIFIAVAKENFAALGVEFEPEVFADFNSLVSKVEGGDYDMVSFSTPLLTDPSDGLLQFVDGEIKGYDNPKFKELYEKGLATTDMEERKAIYKEIFQLLNDDLPVIFTNYKKSVYAYNARIENLSISPFYGLASSLPNWNLK</sequence>
<feature type="chain" id="PRO_5039713085" evidence="5">
    <location>
        <begin position="29"/>
        <end position="579"/>
    </location>
</feature>
<dbReference type="Proteomes" id="UP000198855">
    <property type="component" value="Unassembled WGS sequence"/>
</dbReference>
<keyword evidence="3 5" id="KW-0732">Signal</keyword>
<evidence type="ECO:0000259" key="6">
    <source>
        <dbReference type="Pfam" id="PF00496"/>
    </source>
</evidence>
<evidence type="ECO:0000256" key="1">
    <source>
        <dbReference type="ARBA" id="ARBA00004193"/>
    </source>
</evidence>
<dbReference type="EMBL" id="FOMT01000004">
    <property type="protein sequence ID" value="SFE87535.1"/>
    <property type="molecule type" value="Genomic_DNA"/>
</dbReference>
<keyword evidence="8" id="KW-1185">Reference proteome</keyword>
<dbReference type="PANTHER" id="PTHR30290:SF81">
    <property type="entry name" value="OLIGOPEPTIDE-BINDING PROTEIN OPPA"/>
    <property type="match status" value="1"/>
</dbReference>
<dbReference type="GO" id="GO:0042597">
    <property type="term" value="C:periplasmic space"/>
    <property type="evidence" value="ECO:0007669"/>
    <property type="project" value="UniProtKB-ARBA"/>
</dbReference>
<dbReference type="CDD" id="cd00995">
    <property type="entry name" value="PBP2_NikA_DppA_OppA_like"/>
    <property type="match status" value="1"/>
</dbReference>
<organism evidence="7 8">
    <name type="scientific">Paenibacillus catalpae</name>
    <dbReference type="NCBI Taxonomy" id="1045775"/>
    <lineage>
        <taxon>Bacteria</taxon>
        <taxon>Bacillati</taxon>
        <taxon>Bacillota</taxon>
        <taxon>Bacilli</taxon>
        <taxon>Bacillales</taxon>
        <taxon>Paenibacillaceae</taxon>
        <taxon>Paenibacillus</taxon>
    </lineage>
</organism>